<dbReference type="RefSeq" id="WP_192375653.1">
    <property type="nucleotide sequence ID" value="NZ_CAJHIV010000001.1"/>
</dbReference>
<proteinExistence type="predicted"/>
<feature type="transmembrane region" description="Helical" evidence="1">
    <location>
        <begin position="6"/>
        <end position="24"/>
    </location>
</feature>
<sequence length="163" mass="18054">MADTPIWVTLITPVVSALATWLVTKLDLLSFSDLSQFKGTWYAYYRDPDGSHEIRKEIWEFSAIGTVSVQARGKITFKGRLKLIGNKALMSVVSTHAKTEGLQVLMDAPNDPRGYSRPCVAVWLGSDGSHRITAGHALLSKNELTTEEVENEFLRAMDVTKLG</sequence>
<evidence type="ECO:0000313" key="2">
    <source>
        <dbReference type="EMBL" id="MBD9357369.1"/>
    </source>
</evidence>
<dbReference type="EMBL" id="JACXSS010000001">
    <property type="protein sequence ID" value="MBD9357369.1"/>
    <property type="molecule type" value="Genomic_DNA"/>
</dbReference>
<evidence type="ECO:0000313" key="3">
    <source>
        <dbReference type="Proteomes" id="UP000652176"/>
    </source>
</evidence>
<keyword evidence="1" id="KW-0812">Transmembrane</keyword>
<keyword evidence="3" id="KW-1185">Reference proteome</keyword>
<comment type="caution">
    <text evidence="2">The sequence shown here is derived from an EMBL/GenBank/DDBJ whole genome shotgun (WGS) entry which is preliminary data.</text>
</comment>
<dbReference type="Proteomes" id="UP000652176">
    <property type="component" value="Unassembled WGS sequence"/>
</dbReference>
<evidence type="ECO:0000256" key="1">
    <source>
        <dbReference type="SAM" id="Phobius"/>
    </source>
</evidence>
<evidence type="ECO:0008006" key="4">
    <source>
        <dbReference type="Google" id="ProtNLM"/>
    </source>
</evidence>
<gene>
    <name evidence="2" type="ORF">IE877_16030</name>
</gene>
<reference evidence="2 3" key="1">
    <citation type="submission" date="2020-09" db="EMBL/GenBank/DDBJ databases">
        <title>Methylomonas albis sp. nov. and Methylomonas fluvii sp. nov.: Two cold-adapted methanotrophs from the River Elbe and an amended description of Methylovulum psychrotolerans strain Eb1.</title>
        <authorList>
            <person name="Bussmann I.K."/>
            <person name="Klings K.-W."/>
            <person name="Warnstedt J."/>
            <person name="Hoppert M."/>
            <person name="Saborowski A."/>
            <person name="Horn F."/>
            <person name="Liebner S."/>
        </authorList>
    </citation>
    <scope>NUCLEOTIDE SEQUENCE [LARGE SCALE GENOMIC DNA]</scope>
    <source>
        <strain evidence="2 3">EbA</strain>
    </source>
</reference>
<protein>
    <recommendedName>
        <fullName evidence="4">Lipocalin-like domain-containing protein</fullName>
    </recommendedName>
</protein>
<accession>A0ABR9D578</accession>
<keyword evidence="1" id="KW-0472">Membrane</keyword>
<organism evidence="2 3">
    <name type="scientific">Methylomonas albis</name>
    <dbReference type="NCBI Taxonomy" id="1854563"/>
    <lineage>
        <taxon>Bacteria</taxon>
        <taxon>Pseudomonadati</taxon>
        <taxon>Pseudomonadota</taxon>
        <taxon>Gammaproteobacteria</taxon>
        <taxon>Methylococcales</taxon>
        <taxon>Methylococcaceae</taxon>
        <taxon>Methylomonas</taxon>
    </lineage>
</organism>
<name>A0ABR9D578_9GAMM</name>
<keyword evidence="1" id="KW-1133">Transmembrane helix</keyword>